<dbReference type="GO" id="GO:0000287">
    <property type="term" value="F:magnesium ion binding"/>
    <property type="evidence" value="ECO:0007669"/>
    <property type="project" value="InterPro"/>
</dbReference>
<organism evidence="1">
    <name type="scientific">marine sediment metagenome</name>
    <dbReference type="NCBI Taxonomy" id="412755"/>
    <lineage>
        <taxon>unclassified sequences</taxon>
        <taxon>metagenomes</taxon>
        <taxon>ecological metagenomes</taxon>
    </lineage>
</organism>
<dbReference type="EMBL" id="BARS01008003">
    <property type="protein sequence ID" value="GAF72488.1"/>
    <property type="molecule type" value="Genomic_DNA"/>
</dbReference>
<name>X0RUN4_9ZZZZ</name>
<proteinExistence type="predicted"/>
<dbReference type="InterPro" id="IPR036614">
    <property type="entry name" value="RusA-like_sf"/>
</dbReference>
<reference evidence="1" key="1">
    <citation type="journal article" date="2014" name="Front. Microbiol.">
        <title>High frequency of phylogenetically diverse reductive dehalogenase-homologous genes in deep subseafloor sedimentary metagenomes.</title>
        <authorList>
            <person name="Kawai M."/>
            <person name="Futagami T."/>
            <person name="Toyoda A."/>
            <person name="Takaki Y."/>
            <person name="Nishi S."/>
            <person name="Hori S."/>
            <person name="Arai W."/>
            <person name="Tsubouchi T."/>
            <person name="Morono Y."/>
            <person name="Uchiyama I."/>
            <person name="Ito T."/>
            <person name="Fujiyama A."/>
            <person name="Inagaki F."/>
            <person name="Takami H."/>
        </authorList>
    </citation>
    <scope>NUCLEOTIDE SEQUENCE</scope>
    <source>
        <strain evidence="1">Expedition CK06-06</strain>
    </source>
</reference>
<gene>
    <name evidence="1" type="ORF">S01H1_15335</name>
</gene>
<dbReference type="Gene3D" id="3.30.1330.70">
    <property type="entry name" value="Holliday junction resolvase RusA"/>
    <property type="match status" value="1"/>
</dbReference>
<evidence type="ECO:0000313" key="1">
    <source>
        <dbReference type="EMBL" id="GAF72488.1"/>
    </source>
</evidence>
<dbReference type="GO" id="GO:0006281">
    <property type="term" value="P:DNA repair"/>
    <property type="evidence" value="ECO:0007669"/>
    <property type="project" value="InterPro"/>
</dbReference>
<comment type="caution">
    <text evidence="1">The sequence shown here is derived from an EMBL/GenBank/DDBJ whole genome shotgun (WGS) entry which is preliminary data.</text>
</comment>
<dbReference type="SUPFAM" id="SSF103084">
    <property type="entry name" value="Holliday junction resolvase RusA"/>
    <property type="match status" value="1"/>
</dbReference>
<accession>X0RUN4</accession>
<dbReference type="AlphaFoldDB" id="X0RUN4"/>
<dbReference type="GO" id="GO:0006310">
    <property type="term" value="P:DNA recombination"/>
    <property type="evidence" value="ECO:0007669"/>
    <property type="project" value="InterPro"/>
</dbReference>
<sequence>MKDDNSPLPSETLILKTEAFSVNKTVCTNRQGRMVSTAAFRRWKDFVATLISTPVNEGRINRIKSAFDPAIHRLIYKQITYFPSNVLFTLKGELSSRAFDVSNIEKGIIDLIYEGKGGLDINDKFNTDLISLKRCSETDFAYITVEISIALLNDIKPDFDSN</sequence>
<protein>
    <submittedName>
        <fullName evidence="1">Uncharacterized protein</fullName>
    </submittedName>
</protein>